<comment type="caution">
    <text evidence="2">The sequence shown here is derived from an EMBL/GenBank/DDBJ whole genome shotgun (WGS) entry which is preliminary data.</text>
</comment>
<organism evidence="2 3">
    <name type="scientific">Hallella colorans</name>
    <dbReference type="NCBI Taxonomy" id="1703337"/>
    <lineage>
        <taxon>Bacteria</taxon>
        <taxon>Pseudomonadati</taxon>
        <taxon>Bacteroidota</taxon>
        <taxon>Bacteroidia</taxon>
        <taxon>Bacteroidales</taxon>
        <taxon>Prevotellaceae</taxon>
        <taxon>Hallella</taxon>
    </lineage>
</organism>
<gene>
    <name evidence="2" type="ORF">C7379_1116</name>
</gene>
<feature type="transmembrane region" description="Helical" evidence="1">
    <location>
        <begin position="23"/>
        <end position="42"/>
    </location>
</feature>
<accession>A0A2U0U788</accession>
<dbReference type="RefSeq" id="WP_133241879.1">
    <property type="nucleotide sequence ID" value="NZ_CAMPWS010000012.1"/>
</dbReference>
<dbReference type="AlphaFoldDB" id="A0A2U0U788"/>
<protein>
    <submittedName>
        <fullName evidence="2">Uncharacterized protein</fullName>
    </submittedName>
</protein>
<dbReference type="EMBL" id="QENY01000011">
    <property type="protein sequence ID" value="PVX53493.1"/>
    <property type="molecule type" value="Genomic_DNA"/>
</dbReference>
<keyword evidence="3" id="KW-1185">Reference proteome</keyword>
<feature type="transmembrane region" description="Helical" evidence="1">
    <location>
        <begin position="62"/>
        <end position="80"/>
    </location>
</feature>
<keyword evidence="1" id="KW-1133">Transmembrane helix</keyword>
<feature type="transmembrane region" description="Helical" evidence="1">
    <location>
        <begin position="110"/>
        <end position="129"/>
    </location>
</feature>
<keyword evidence="1" id="KW-0812">Transmembrane</keyword>
<reference evidence="2 3" key="1">
    <citation type="submission" date="2018-05" db="EMBL/GenBank/DDBJ databases">
        <title>Genomic Encyclopedia of Type Strains, Phase IV (KMG-IV): sequencing the most valuable type-strain genomes for metagenomic binning, comparative biology and taxonomic classification.</title>
        <authorList>
            <person name="Goeker M."/>
        </authorList>
    </citation>
    <scope>NUCLEOTIDE SEQUENCE [LARGE SCALE GENOMIC DNA]</scope>
    <source>
        <strain evidence="2 3">DSM 100333</strain>
    </source>
</reference>
<evidence type="ECO:0000313" key="2">
    <source>
        <dbReference type="EMBL" id="PVX53493.1"/>
    </source>
</evidence>
<dbReference type="Proteomes" id="UP000245870">
    <property type="component" value="Unassembled WGS sequence"/>
</dbReference>
<proteinExistence type="predicted"/>
<evidence type="ECO:0000313" key="3">
    <source>
        <dbReference type="Proteomes" id="UP000245870"/>
    </source>
</evidence>
<keyword evidence="1" id="KW-0472">Membrane</keyword>
<evidence type="ECO:0000256" key="1">
    <source>
        <dbReference type="SAM" id="Phobius"/>
    </source>
</evidence>
<name>A0A2U0U788_9BACT</name>
<sequence>MIDFYYITHYIVYRYYRRHKESYTMSMLYACGLHMILSFTLIGNIDYFVCLLLGTPLRVDKLVAWGYIVFWVIFEYMIFFRNDIYREIFDEYNKQSNTQEMKSKCKKAKIFNFSLLAINLLLLIIADYLNHHK</sequence>